<gene>
    <name evidence="9" type="ORF">A2494_02995</name>
</gene>
<comment type="function">
    <text evidence="7">Key enzyme in folate metabolism. Catalyzes an essential reaction for de novo glycine and purine synthesis, and for DNA precursor synthesis.</text>
</comment>
<dbReference type="GO" id="GO:0006730">
    <property type="term" value="P:one-carbon metabolic process"/>
    <property type="evidence" value="ECO:0007669"/>
    <property type="project" value="UniProtKB-KW"/>
</dbReference>
<evidence type="ECO:0000256" key="3">
    <source>
        <dbReference type="ARBA" id="ARBA00012856"/>
    </source>
</evidence>
<evidence type="ECO:0000256" key="5">
    <source>
        <dbReference type="ARBA" id="ARBA00022857"/>
    </source>
</evidence>
<comment type="similarity">
    <text evidence="2 7">Belongs to the dihydrofolate reductase family.</text>
</comment>
<dbReference type="InterPro" id="IPR024072">
    <property type="entry name" value="DHFR-like_dom_sf"/>
</dbReference>
<comment type="pathway">
    <text evidence="1 7">Cofactor biosynthesis; tetrahydrofolate biosynthesis; 5,6,7,8-tetrahydrofolate from 7,8-dihydrofolate: step 1/1.</text>
</comment>
<dbReference type="Proteomes" id="UP000178106">
    <property type="component" value="Unassembled WGS sequence"/>
</dbReference>
<name>A0A1G2E325_9BACT</name>
<evidence type="ECO:0000256" key="7">
    <source>
        <dbReference type="PIRNR" id="PIRNR000194"/>
    </source>
</evidence>
<proteinExistence type="inferred from homology"/>
<dbReference type="GO" id="GO:0046655">
    <property type="term" value="P:folic acid metabolic process"/>
    <property type="evidence" value="ECO:0007669"/>
    <property type="project" value="TreeGrafter"/>
</dbReference>
<dbReference type="GO" id="GO:0050661">
    <property type="term" value="F:NADP binding"/>
    <property type="evidence" value="ECO:0007669"/>
    <property type="project" value="InterPro"/>
</dbReference>
<dbReference type="EC" id="1.5.1.3" evidence="3 7"/>
<dbReference type="GO" id="GO:0046452">
    <property type="term" value="P:dihydrofolate metabolic process"/>
    <property type="evidence" value="ECO:0007669"/>
    <property type="project" value="TreeGrafter"/>
</dbReference>
<evidence type="ECO:0000256" key="4">
    <source>
        <dbReference type="ARBA" id="ARBA00022563"/>
    </source>
</evidence>
<dbReference type="InterPro" id="IPR012259">
    <property type="entry name" value="DHFR"/>
</dbReference>
<comment type="caution">
    <text evidence="9">The sequence shown here is derived from an EMBL/GenBank/DDBJ whole genome shotgun (WGS) entry which is preliminary data.</text>
</comment>
<reference evidence="9 10" key="1">
    <citation type="journal article" date="2016" name="Nat. Commun.">
        <title>Thousands of microbial genomes shed light on interconnected biogeochemical processes in an aquifer system.</title>
        <authorList>
            <person name="Anantharaman K."/>
            <person name="Brown C.T."/>
            <person name="Hug L.A."/>
            <person name="Sharon I."/>
            <person name="Castelle C.J."/>
            <person name="Probst A.J."/>
            <person name="Thomas B.C."/>
            <person name="Singh A."/>
            <person name="Wilkins M.J."/>
            <person name="Karaoz U."/>
            <person name="Brodie E.L."/>
            <person name="Williams K.H."/>
            <person name="Hubbard S.S."/>
            <person name="Banfield J.F."/>
        </authorList>
    </citation>
    <scope>NUCLEOTIDE SEQUENCE [LARGE SCALE GENOMIC DNA]</scope>
</reference>
<dbReference type="EMBL" id="MHLU01000027">
    <property type="protein sequence ID" value="OGZ20203.1"/>
    <property type="molecule type" value="Genomic_DNA"/>
</dbReference>
<sequence>MNITLIVAMDQDRGIGFQNTIPWMGKIPSDMKHFRETTTGHPVIMGRNTYLSMGKALKNRTNIVLSNSPEFTASDGVVAPSFCEALKHASDAMGRDEIFIIGGTQTYKTALPFADKIMITLVEGQFETDTYFPEIDMSKWTTVSEQKIPINERDLFALHLITLIRKTAL</sequence>
<keyword evidence="6 7" id="KW-0560">Oxidoreductase</keyword>
<comment type="catalytic activity">
    <reaction evidence="7">
        <text>(6S)-5,6,7,8-tetrahydrofolate + NADP(+) = 7,8-dihydrofolate + NADPH + H(+)</text>
        <dbReference type="Rhea" id="RHEA:15009"/>
        <dbReference type="ChEBI" id="CHEBI:15378"/>
        <dbReference type="ChEBI" id="CHEBI:57451"/>
        <dbReference type="ChEBI" id="CHEBI:57453"/>
        <dbReference type="ChEBI" id="CHEBI:57783"/>
        <dbReference type="ChEBI" id="CHEBI:58349"/>
        <dbReference type="EC" id="1.5.1.3"/>
    </reaction>
</comment>
<dbReference type="AlphaFoldDB" id="A0A1G2E325"/>
<dbReference type="UniPathway" id="UPA00077">
    <property type="reaction ID" value="UER00158"/>
</dbReference>
<dbReference type="PANTHER" id="PTHR48069:SF3">
    <property type="entry name" value="DIHYDROFOLATE REDUCTASE"/>
    <property type="match status" value="1"/>
</dbReference>
<evidence type="ECO:0000313" key="10">
    <source>
        <dbReference type="Proteomes" id="UP000178106"/>
    </source>
</evidence>
<dbReference type="CDD" id="cd00209">
    <property type="entry name" value="DHFR"/>
    <property type="match status" value="1"/>
</dbReference>
<evidence type="ECO:0000256" key="2">
    <source>
        <dbReference type="ARBA" id="ARBA00009539"/>
    </source>
</evidence>
<dbReference type="PANTHER" id="PTHR48069">
    <property type="entry name" value="DIHYDROFOLATE REDUCTASE"/>
    <property type="match status" value="1"/>
</dbReference>
<dbReference type="InterPro" id="IPR001796">
    <property type="entry name" value="DHFR_dom"/>
</dbReference>
<dbReference type="PIRSF" id="PIRSF000194">
    <property type="entry name" value="DHFR"/>
    <property type="match status" value="1"/>
</dbReference>
<keyword evidence="5 7" id="KW-0521">NADP</keyword>
<feature type="domain" description="DHFR" evidence="8">
    <location>
        <begin position="2"/>
        <end position="165"/>
    </location>
</feature>
<dbReference type="PROSITE" id="PS51330">
    <property type="entry name" value="DHFR_2"/>
    <property type="match status" value="1"/>
</dbReference>
<dbReference type="Gene3D" id="3.40.430.10">
    <property type="entry name" value="Dihydrofolate Reductase, subunit A"/>
    <property type="match status" value="1"/>
</dbReference>
<dbReference type="GO" id="GO:0004146">
    <property type="term" value="F:dihydrofolate reductase activity"/>
    <property type="evidence" value="ECO:0007669"/>
    <property type="project" value="UniProtKB-EC"/>
</dbReference>
<evidence type="ECO:0000256" key="6">
    <source>
        <dbReference type="ARBA" id="ARBA00023002"/>
    </source>
</evidence>
<organism evidence="9 10">
    <name type="scientific">Candidatus Lloydbacteria bacterium RIFOXYC12_FULL_46_25</name>
    <dbReference type="NCBI Taxonomy" id="1798670"/>
    <lineage>
        <taxon>Bacteria</taxon>
        <taxon>Candidatus Lloydiibacteriota</taxon>
    </lineage>
</organism>
<accession>A0A1G2E325</accession>
<dbReference type="SUPFAM" id="SSF53597">
    <property type="entry name" value="Dihydrofolate reductase-like"/>
    <property type="match status" value="1"/>
</dbReference>
<evidence type="ECO:0000259" key="8">
    <source>
        <dbReference type="PROSITE" id="PS51330"/>
    </source>
</evidence>
<keyword evidence="4 7" id="KW-0554">One-carbon metabolism</keyword>
<protein>
    <recommendedName>
        <fullName evidence="3 7">Dihydrofolate reductase</fullName>
        <ecNumber evidence="3 7">1.5.1.3</ecNumber>
    </recommendedName>
</protein>
<dbReference type="Pfam" id="PF00186">
    <property type="entry name" value="DHFR_1"/>
    <property type="match status" value="1"/>
</dbReference>
<dbReference type="GO" id="GO:0046654">
    <property type="term" value="P:tetrahydrofolate biosynthetic process"/>
    <property type="evidence" value="ECO:0007669"/>
    <property type="project" value="UniProtKB-UniPathway"/>
</dbReference>
<evidence type="ECO:0000256" key="1">
    <source>
        <dbReference type="ARBA" id="ARBA00004903"/>
    </source>
</evidence>
<evidence type="ECO:0000313" key="9">
    <source>
        <dbReference type="EMBL" id="OGZ20203.1"/>
    </source>
</evidence>
<dbReference type="PRINTS" id="PR00070">
    <property type="entry name" value="DHFR"/>
</dbReference>